<evidence type="ECO:0000313" key="8">
    <source>
        <dbReference type="EMBL" id="MBB4063189.1"/>
    </source>
</evidence>
<feature type="transmembrane region" description="Helical" evidence="6">
    <location>
        <begin position="38"/>
        <end position="55"/>
    </location>
</feature>
<organism evidence="8 9">
    <name type="scientific">Gellertiella hungarica</name>
    <dbReference type="NCBI Taxonomy" id="1572859"/>
    <lineage>
        <taxon>Bacteria</taxon>
        <taxon>Pseudomonadati</taxon>
        <taxon>Pseudomonadota</taxon>
        <taxon>Alphaproteobacteria</taxon>
        <taxon>Hyphomicrobiales</taxon>
        <taxon>Rhizobiaceae</taxon>
        <taxon>Gellertiella</taxon>
    </lineage>
</organism>
<keyword evidence="9" id="KW-1185">Reference proteome</keyword>
<dbReference type="SUPFAM" id="SSF103481">
    <property type="entry name" value="Multidrug resistance efflux transporter EmrE"/>
    <property type="match status" value="2"/>
</dbReference>
<dbReference type="PANTHER" id="PTHR32322">
    <property type="entry name" value="INNER MEMBRANE TRANSPORTER"/>
    <property type="match status" value="1"/>
</dbReference>
<dbReference type="Proteomes" id="UP000528286">
    <property type="component" value="Unassembled WGS sequence"/>
</dbReference>
<proteinExistence type="predicted"/>
<feature type="domain" description="EamA" evidence="7">
    <location>
        <begin position="5"/>
        <end position="138"/>
    </location>
</feature>
<feature type="transmembrane region" description="Helical" evidence="6">
    <location>
        <begin position="94"/>
        <end position="114"/>
    </location>
</feature>
<keyword evidence="2" id="KW-1003">Cell membrane</keyword>
<comment type="subcellular location">
    <subcellularLocation>
        <location evidence="1">Cell membrane</location>
        <topology evidence="1">Multi-pass membrane protein</topology>
    </subcellularLocation>
</comment>
<feature type="transmembrane region" description="Helical" evidence="6">
    <location>
        <begin position="248"/>
        <end position="266"/>
    </location>
</feature>
<comment type="caution">
    <text evidence="8">The sequence shown here is derived from an EMBL/GenBank/DDBJ whole genome shotgun (WGS) entry which is preliminary data.</text>
</comment>
<dbReference type="InterPro" id="IPR050638">
    <property type="entry name" value="AA-Vitamin_Transporters"/>
</dbReference>
<feature type="domain" description="EamA" evidence="7">
    <location>
        <begin position="153"/>
        <end position="286"/>
    </location>
</feature>
<feature type="transmembrane region" description="Helical" evidence="6">
    <location>
        <begin position="121"/>
        <end position="141"/>
    </location>
</feature>
<evidence type="ECO:0000256" key="1">
    <source>
        <dbReference type="ARBA" id="ARBA00004651"/>
    </source>
</evidence>
<dbReference type="GO" id="GO:0005886">
    <property type="term" value="C:plasma membrane"/>
    <property type="evidence" value="ECO:0007669"/>
    <property type="project" value="UniProtKB-SubCell"/>
</dbReference>
<keyword evidence="4 6" id="KW-1133">Transmembrane helix</keyword>
<evidence type="ECO:0000256" key="6">
    <source>
        <dbReference type="SAM" id="Phobius"/>
    </source>
</evidence>
<dbReference type="Pfam" id="PF00892">
    <property type="entry name" value="EamA"/>
    <property type="match status" value="2"/>
</dbReference>
<dbReference type="AlphaFoldDB" id="A0A7W6NJ75"/>
<keyword evidence="3 6" id="KW-0812">Transmembrane</keyword>
<dbReference type="InterPro" id="IPR000620">
    <property type="entry name" value="EamA_dom"/>
</dbReference>
<reference evidence="8 9" key="1">
    <citation type="submission" date="2020-08" db="EMBL/GenBank/DDBJ databases">
        <title>Genomic Encyclopedia of Type Strains, Phase IV (KMG-IV): sequencing the most valuable type-strain genomes for metagenomic binning, comparative biology and taxonomic classification.</title>
        <authorList>
            <person name="Goeker M."/>
        </authorList>
    </citation>
    <scope>NUCLEOTIDE SEQUENCE [LARGE SCALE GENOMIC DNA]</scope>
    <source>
        <strain evidence="8 9">DSM 29853</strain>
    </source>
</reference>
<feature type="transmembrane region" description="Helical" evidence="6">
    <location>
        <begin position="213"/>
        <end position="236"/>
    </location>
</feature>
<feature type="transmembrane region" description="Helical" evidence="6">
    <location>
        <begin position="67"/>
        <end position="88"/>
    </location>
</feature>
<dbReference type="EMBL" id="JACIEZ010000001">
    <property type="protein sequence ID" value="MBB4063189.1"/>
    <property type="molecule type" value="Genomic_DNA"/>
</dbReference>
<evidence type="ECO:0000259" key="7">
    <source>
        <dbReference type="Pfam" id="PF00892"/>
    </source>
</evidence>
<feature type="transmembrane region" description="Helical" evidence="6">
    <location>
        <begin position="153"/>
        <end position="171"/>
    </location>
</feature>
<dbReference type="PANTHER" id="PTHR32322:SF18">
    <property type="entry name" value="S-ADENOSYLMETHIONINE_S-ADENOSYLHOMOCYSTEINE TRANSPORTER"/>
    <property type="match status" value="1"/>
</dbReference>
<sequence>MRLKSYLSLIVTTLAWGGNAVAGKLAIGHVSPMVLTFGRWLIAVLLIALISLPELRRDWPVIRRNLPLLFGYGIVGYALFNALLYSALLYTSAINVAIVQAGIPMLIFVFNFALFQTRVSLAQIAGFGLTLVGVLLIAAHGKLSTLVGLELNFGDALMLVAVTAYALYTIFLRYRPAIGWKSLMAVPALAAALASLPLVFWEVASGAAVWPDMQGMAVVLYTGLFASLVAQVLYIFGVEGIGANRAGLFINLVPVFGTLLSVAVLGERLETFHIAALVLALGGIAIAEWGNQKTG</sequence>
<feature type="transmembrane region" description="Helical" evidence="6">
    <location>
        <begin position="183"/>
        <end position="201"/>
    </location>
</feature>
<accession>A0A7W6NJ75</accession>
<feature type="transmembrane region" description="Helical" evidence="6">
    <location>
        <begin position="272"/>
        <end position="290"/>
    </location>
</feature>
<gene>
    <name evidence="8" type="ORF">GGR23_000350</name>
</gene>
<evidence type="ECO:0000313" key="9">
    <source>
        <dbReference type="Proteomes" id="UP000528286"/>
    </source>
</evidence>
<dbReference type="RefSeq" id="WP_183364392.1">
    <property type="nucleotide sequence ID" value="NZ_JACIEZ010000001.1"/>
</dbReference>
<dbReference type="InterPro" id="IPR037185">
    <property type="entry name" value="EmrE-like"/>
</dbReference>
<name>A0A7W6NJ75_9HYPH</name>
<keyword evidence="5 6" id="KW-0472">Membrane</keyword>
<evidence type="ECO:0000256" key="5">
    <source>
        <dbReference type="ARBA" id="ARBA00023136"/>
    </source>
</evidence>
<evidence type="ECO:0000256" key="3">
    <source>
        <dbReference type="ARBA" id="ARBA00022692"/>
    </source>
</evidence>
<protein>
    <submittedName>
        <fullName evidence="8">Drug/metabolite transporter (DMT)-like permease</fullName>
    </submittedName>
</protein>
<evidence type="ECO:0000256" key="2">
    <source>
        <dbReference type="ARBA" id="ARBA00022475"/>
    </source>
</evidence>
<evidence type="ECO:0000256" key="4">
    <source>
        <dbReference type="ARBA" id="ARBA00022989"/>
    </source>
</evidence>